<reference evidence="14" key="1">
    <citation type="submission" date="2013-10" db="EMBL/GenBank/DDBJ databases">
        <title>Genomic analysis of the causative agents of coccidiosis in chickens.</title>
        <authorList>
            <person name="Reid A.J."/>
            <person name="Blake D."/>
            <person name="Billington K."/>
            <person name="Browne H."/>
            <person name="Dunn M."/>
            <person name="Hung S."/>
            <person name="Kawahara F."/>
            <person name="Miranda-Saavedra D."/>
            <person name="Mourier T."/>
            <person name="Nagra H."/>
            <person name="Otto T.D."/>
            <person name="Rawlings N."/>
            <person name="Sanchez A."/>
            <person name="Sanders M."/>
            <person name="Subramaniam C."/>
            <person name="Tay Y."/>
            <person name="Dear P."/>
            <person name="Doerig C."/>
            <person name="Gruber A."/>
            <person name="Parkinson J."/>
            <person name="Shirley M."/>
            <person name="Wan K.L."/>
            <person name="Berriman M."/>
            <person name="Tomley F."/>
            <person name="Pain A."/>
        </authorList>
    </citation>
    <scope>NUCLEOTIDE SEQUENCE</scope>
    <source>
        <strain evidence="14">Houghton</strain>
    </source>
</reference>
<evidence type="ECO:0000256" key="5">
    <source>
        <dbReference type="ARBA" id="ARBA00022832"/>
    </source>
</evidence>
<keyword evidence="6 13" id="KW-1133">Transmembrane helix</keyword>
<comment type="subcellular location">
    <subcellularLocation>
        <location evidence="1">Membrane</location>
        <topology evidence="1">Multi-pass membrane protein</topology>
    </subcellularLocation>
</comment>
<dbReference type="AlphaFoldDB" id="U6GG77"/>
<dbReference type="VEuPathDB" id="ToxoDB:EAH_00006990"/>
<name>U6GG77_EIMAC</name>
<evidence type="ECO:0000256" key="3">
    <source>
        <dbReference type="ARBA" id="ARBA00022516"/>
    </source>
</evidence>
<keyword evidence="9 13" id="KW-0472">Membrane</keyword>
<keyword evidence="3 11" id="KW-0444">Lipid biosynthesis</keyword>
<dbReference type="RefSeq" id="XP_013251458.1">
    <property type="nucleotide sequence ID" value="XM_013396004.1"/>
</dbReference>
<accession>U6GG77</accession>
<reference evidence="14" key="2">
    <citation type="submission" date="2013-10" db="EMBL/GenBank/DDBJ databases">
        <authorList>
            <person name="Aslett M."/>
        </authorList>
    </citation>
    <scope>NUCLEOTIDE SEQUENCE</scope>
    <source>
        <strain evidence="14">Houghton</strain>
    </source>
</reference>
<evidence type="ECO:0000313" key="14">
    <source>
        <dbReference type="EMBL" id="CDI78308.1"/>
    </source>
</evidence>
<dbReference type="CDD" id="cd03505">
    <property type="entry name" value="Delta9-FADS-like"/>
    <property type="match status" value="1"/>
</dbReference>
<feature type="transmembrane region" description="Helical" evidence="13">
    <location>
        <begin position="20"/>
        <end position="46"/>
    </location>
</feature>
<dbReference type="GeneID" id="25268769"/>
<evidence type="ECO:0000256" key="8">
    <source>
        <dbReference type="ARBA" id="ARBA00023098"/>
    </source>
</evidence>
<proteinExistence type="inferred from homology"/>
<keyword evidence="4 11" id="KW-0812">Transmembrane</keyword>
<evidence type="ECO:0000313" key="15">
    <source>
        <dbReference type="Proteomes" id="UP000018050"/>
    </source>
</evidence>
<evidence type="ECO:0000256" key="2">
    <source>
        <dbReference type="ARBA" id="ARBA00009295"/>
    </source>
</evidence>
<dbReference type="EMBL" id="HG670847">
    <property type="protein sequence ID" value="CDI78308.1"/>
    <property type="molecule type" value="Genomic_DNA"/>
</dbReference>
<evidence type="ECO:0000256" key="1">
    <source>
        <dbReference type="ARBA" id="ARBA00004141"/>
    </source>
</evidence>
<evidence type="ECO:0000256" key="4">
    <source>
        <dbReference type="ARBA" id="ARBA00022692"/>
    </source>
</evidence>
<dbReference type="GO" id="GO:0005789">
    <property type="term" value="C:endoplasmic reticulum membrane"/>
    <property type="evidence" value="ECO:0007669"/>
    <property type="project" value="TreeGrafter"/>
</dbReference>
<evidence type="ECO:0000256" key="12">
    <source>
        <dbReference type="SAM" id="MobiDB-lite"/>
    </source>
</evidence>
<gene>
    <name evidence="14" type="ORF">EAH_00006990</name>
</gene>
<evidence type="ECO:0000256" key="10">
    <source>
        <dbReference type="ARBA" id="ARBA00023160"/>
    </source>
</evidence>
<comment type="domain">
    <text evidence="11">The histidine box domains are involved in binding the catalytic metal ions.</text>
</comment>
<dbReference type="GO" id="GO:0004768">
    <property type="term" value="F:stearoyl-CoA 9-desaturase activity"/>
    <property type="evidence" value="ECO:0007669"/>
    <property type="project" value="TreeGrafter"/>
</dbReference>
<dbReference type="OrthoDB" id="1533126at2759"/>
<dbReference type="Proteomes" id="UP000018050">
    <property type="component" value="Unassembled WGS sequence"/>
</dbReference>
<feature type="compositionally biased region" description="Basic and acidic residues" evidence="12">
    <location>
        <begin position="501"/>
        <end position="510"/>
    </location>
</feature>
<sequence length="530" mass="60500">MFFGMFISSHAIYHPEVQQSALAVFNAKLCLAMYISHAILFLQFYLDAFCKEYRSGEATFLTFFHAFAVIGLVKLVAHEQCWRLFADARDHRVHHKNSDKEGDPYNASRGFFYSHVGWLLLKKPQSVKDAGKQLNFDDLLADPFVRLQHKLDPWWNQFWCFVAPAIYAHYKYNDFWTGFFVLGCLRWCICLHATWTVNSTAHIWGDRRYTVEGNPCESCFTALVAVGEGWHDWHHKYPYDYAASEGGVFDQYNPSKLFIDICAWLGLAWDRRRATATWKMLKAEREQQALARQQRDAEARKNCEALSAVHSLREVVRVKSAHTSTLQSLALPVHCNISRSTPPWLVCLLGTTVLDVVCRLYFDDLFVAGALATHDVMNNNCKYDFLCVAPCALRWVKACLDKRHREDESQLMRAIHVLHHRPLDLHLLQAVTFEVPLHRVPEAVCYLKERVESMPAEVFSASLADGFAVVHPESRPEYYNSLGQPAQARRGEEPGTSTNGEVDKKAKDLDEAPFAASSSTLTKRTRAVGS</sequence>
<feature type="transmembrane region" description="Helical" evidence="13">
    <location>
        <begin position="58"/>
        <end position="77"/>
    </location>
</feature>
<keyword evidence="10 11" id="KW-0275">Fatty acid biosynthesis</keyword>
<comment type="cofactor">
    <cofactor evidence="11">
        <name>Fe(2+)</name>
        <dbReference type="ChEBI" id="CHEBI:29033"/>
    </cofactor>
</comment>
<dbReference type="PANTHER" id="PTHR11351">
    <property type="entry name" value="ACYL-COA DESATURASE"/>
    <property type="match status" value="1"/>
</dbReference>
<dbReference type="PANTHER" id="PTHR11351:SF31">
    <property type="entry name" value="DESATURASE 1, ISOFORM A-RELATED"/>
    <property type="match status" value="1"/>
</dbReference>
<keyword evidence="7 11" id="KW-0560">Oxidoreductase</keyword>
<dbReference type="GO" id="GO:0005506">
    <property type="term" value="F:iron ion binding"/>
    <property type="evidence" value="ECO:0007669"/>
    <property type="project" value="TreeGrafter"/>
</dbReference>
<dbReference type="OMA" id="CLAMYIS"/>
<dbReference type="PRINTS" id="PR00075">
    <property type="entry name" value="FACDDSATRASE"/>
</dbReference>
<feature type="region of interest" description="Disordered" evidence="12">
    <location>
        <begin position="478"/>
        <end position="530"/>
    </location>
</feature>
<protein>
    <submittedName>
        <fullName evidence="14">Fatty acyl-CoA desaturase, putative</fullName>
    </submittedName>
</protein>
<evidence type="ECO:0000256" key="7">
    <source>
        <dbReference type="ARBA" id="ARBA00023002"/>
    </source>
</evidence>
<dbReference type="InterPro" id="IPR015876">
    <property type="entry name" value="Acyl-CoA_DS"/>
</dbReference>
<evidence type="ECO:0000256" key="11">
    <source>
        <dbReference type="RuleBase" id="RU000581"/>
    </source>
</evidence>
<organism evidence="14 15">
    <name type="scientific">Eimeria acervulina</name>
    <name type="common">Coccidian parasite</name>
    <dbReference type="NCBI Taxonomy" id="5801"/>
    <lineage>
        <taxon>Eukaryota</taxon>
        <taxon>Sar</taxon>
        <taxon>Alveolata</taxon>
        <taxon>Apicomplexa</taxon>
        <taxon>Conoidasida</taxon>
        <taxon>Coccidia</taxon>
        <taxon>Eucoccidiorida</taxon>
        <taxon>Eimeriorina</taxon>
        <taxon>Eimeriidae</taxon>
        <taxon>Eimeria</taxon>
    </lineage>
</organism>
<evidence type="ECO:0000256" key="13">
    <source>
        <dbReference type="SAM" id="Phobius"/>
    </source>
</evidence>
<comment type="similarity">
    <text evidence="2 11">Belongs to the fatty acid desaturase type 1 family.</text>
</comment>
<keyword evidence="15" id="KW-1185">Reference proteome</keyword>
<dbReference type="GO" id="GO:0006636">
    <property type="term" value="P:unsaturated fatty acid biosynthetic process"/>
    <property type="evidence" value="ECO:0007669"/>
    <property type="project" value="TreeGrafter"/>
</dbReference>
<evidence type="ECO:0000256" key="6">
    <source>
        <dbReference type="ARBA" id="ARBA00022989"/>
    </source>
</evidence>
<keyword evidence="8" id="KW-0443">Lipid metabolism</keyword>
<evidence type="ECO:0000256" key="9">
    <source>
        <dbReference type="ARBA" id="ARBA00023136"/>
    </source>
</evidence>
<keyword evidence="5" id="KW-0276">Fatty acid metabolism</keyword>